<dbReference type="InterPro" id="IPR009009">
    <property type="entry name" value="RlpA-like_DPBB"/>
</dbReference>
<dbReference type="STRING" id="469383.Cwoe_4684"/>
<dbReference type="SUPFAM" id="SSF50685">
    <property type="entry name" value="Barwin-like endoglucanases"/>
    <property type="match status" value="1"/>
</dbReference>
<dbReference type="eggNOG" id="COG0797">
    <property type="taxonomic scope" value="Bacteria"/>
</dbReference>
<feature type="region of interest" description="Disordered" evidence="1">
    <location>
        <begin position="28"/>
        <end position="51"/>
    </location>
</feature>
<protein>
    <submittedName>
        <fullName evidence="4">Rare lipoprotein A</fullName>
    </submittedName>
</protein>
<dbReference type="Proteomes" id="UP000008229">
    <property type="component" value="Chromosome"/>
</dbReference>
<dbReference type="Pfam" id="PF03330">
    <property type="entry name" value="DPBB_1"/>
    <property type="match status" value="1"/>
</dbReference>
<evidence type="ECO:0000256" key="1">
    <source>
        <dbReference type="SAM" id="MobiDB-lite"/>
    </source>
</evidence>
<organism evidence="4 5">
    <name type="scientific">Conexibacter woesei (strain DSM 14684 / CCUG 47730 / CIP 108061 / JCM 11494 / NBRC 100937 / ID131577)</name>
    <dbReference type="NCBI Taxonomy" id="469383"/>
    <lineage>
        <taxon>Bacteria</taxon>
        <taxon>Bacillati</taxon>
        <taxon>Actinomycetota</taxon>
        <taxon>Thermoleophilia</taxon>
        <taxon>Solirubrobacterales</taxon>
        <taxon>Conexibacteraceae</taxon>
        <taxon>Conexibacter</taxon>
    </lineage>
</organism>
<keyword evidence="5" id="KW-1185">Reference proteome</keyword>
<keyword evidence="2" id="KW-0732">Signal</keyword>
<keyword evidence="4" id="KW-0449">Lipoprotein</keyword>
<feature type="chain" id="PRO_5003043590" evidence="2">
    <location>
        <begin position="28"/>
        <end position="266"/>
    </location>
</feature>
<feature type="domain" description="RlpA-like protein double-psi beta-barrel" evidence="3">
    <location>
        <begin position="159"/>
        <end position="233"/>
    </location>
</feature>
<dbReference type="Gene3D" id="2.40.40.10">
    <property type="entry name" value="RlpA-like domain"/>
    <property type="match status" value="1"/>
</dbReference>
<name>D3FA02_CONWI</name>
<reference evidence="5" key="2">
    <citation type="submission" date="2010-01" db="EMBL/GenBank/DDBJ databases">
        <title>The complete genome of Conexibacter woesei DSM 14684.</title>
        <authorList>
            <consortium name="US DOE Joint Genome Institute (JGI-PGF)"/>
            <person name="Lucas S."/>
            <person name="Copeland A."/>
            <person name="Lapidus A."/>
            <person name="Glavina del Rio T."/>
            <person name="Dalin E."/>
            <person name="Tice H."/>
            <person name="Bruce D."/>
            <person name="Goodwin L."/>
            <person name="Pitluck S."/>
            <person name="Kyrpides N."/>
            <person name="Mavromatis K."/>
            <person name="Ivanova N."/>
            <person name="Mikhailova N."/>
            <person name="Chertkov O."/>
            <person name="Brettin T."/>
            <person name="Detter J.C."/>
            <person name="Han C."/>
            <person name="Larimer F."/>
            <person name="Land M."/>
            <person name="Hauser L."/>
            <person name="Markowitz V."/>
            <person name="Cheng J.-F."/>
            <person name="Hugenholtz P."/>
            <person name="Woyke T."/>
            <person name="Wu D."/>
            <person name="Pukall R."/>
            <person name="Steenblock K."/>
            <person name="Schneider S."/>
            <person name="Klenk H.-P."/>
            <person name="Eisen J.A."/>
        </authorList>
    </citation>
    <scope>NUCLEOTIDE SEQUENCE [LARGE SCALE GENOMIC DNA]</scope>
    <source>
        <strain evidence="5">DSM 14684 / CIP 108061 / JCM 11494 / NBRC 100937 / ID131577</strain>
    </source>
</reference>
<accession>D3FA02</accession>
<gene>
    <name evidence="4" type="ordered locus">Cwoe_4684</name>
</gene>
<dbReference type="InterPro" id="IPR036908">
    <property type="entry name" value="RlpA-like_sf"/>
</dbReference>
<proteinExistence type="predicted"/>
<dbReference type="HOGENOM" id="CLU_1044738_0_0_11"/>
<dbReference type="PANTHER" id="PTHR34183:SF1">
    <property type="entry name" value="ENDOLYTIC PEPTIDOGLYCAN TRANSGLYCOSYLASE RLPA"/>
    <property type="match status" value="1"/>
</dbReference>
<dbReference type="KEGG" id="cwo:Cwoe_4684"/>
<feature type="signal peptide" evidence="2">
    <location>
        <begin position="1"/>
        <end position="27"/>
    </location>
</feature>
<evidence type="ECO:0000313" key="5">
    <source>
        <dbReference type="Proteomes" id="UP000008229"/>
    </source>
</evidence>
<feature type="compositionally biased region" description="Low complexity" evidence="1">
    <location>
        <begin position="28"/>
        <end position="46"/>
    </location>
</feature>
<sequence length="266" mass="26455" precursor="true">MSLRCRPTAVLAAALLAAALPSAPAFAAATSGGASPDAPAPTDGETTGTGGTIAVGTPLASASANGITITSRSAALLKQRANVTGVAPASLGQVRIEQLGADGAWTAVTTAAVAADGGFKATWRPGALGAQQLRAVAATSASRAADGAPQLGVTVYRPGVASWYGPGFYGGKTACGVKLTKSTLGLAHKTLPCGTQVQVLYRNKTLTVPVIDRGPFISGRSWDLTKATHTAIGGLDGLVTIGALPLADAPLVKTPYQAPPTSGKRF</sequence>
<evidence type="ECO:0000256" key="2">
    <source>
        <dbReference type="SAM" id="SignalP"/>
    </source>
</evidence>
<evidence type="ECO:0000313" key="4">
    <source>
        <dbReference type="EMBL" id="ADB53097.1"/>
    </source>
</evidence>
<dbReference type="AlphaFoldDB" id="D3FA02"/>
<reference evidence="4 5" key="1">
    <citation type="journal article" date="2010" name="Stand. Genomic Sci.">
        <title>Complete genome sequence of Conexibacter woesei type strain (ID131577).</title>
        <authorList>
            <person name="Pukall R."/>
            <person name="Lapidus A."/>
            <person name="Glavina Del Rio T."/>
            <person name="Copeland A."/>
            <person name="Tice H."/>
            <person name="Cheng J.-F."/>
            <person name="Lucas S."/>
            <person name="Chen F."/>
            <person name="Nolan M."/>
            <person name="Bruce D."/>
            <person name="Goodwin L."/>
            <person name="Pitluck S."/>
            <person name="Mavromatis K."/>
            <person name="Ivanova N."/>
            <person name="Ovchinnikova G."/>
            <person name="Pati A."/>
            <person name="Chen A."/>
            <person name="Palaniappan K."/>
            <person name="Land M."/>
            <person name="Hauser L."/>
            <person name="Chang Y.-J."/>
            <person name="Jeffries C.D."/>
            <person name="Chain P."/>
            <person name="Meincke L."/>
            <person name="Sims D."/>
            <person name="Brettin T."/>
            <person name="Detter J.C."/>
            <person name="Rohde M."/>
            <person name="Goeker M."/>
            <person name="Bristow J."/>
            <person name="Eisen J.A."/>
            <person name="Markowitz V."/>
            <person name="Kyrpides N.C."/>
            <person name="Klenk H.-P."/>
            <person name="Hugenholtz P."/>
        </authorList>
    </citation>
    <scope>NUCLEOTIDE SEQUENCE [LARGE SCALE GENOMIC DNA]</scope>
    <source>
        <strain evidence="5">DSM 14684 / CIP 108061 / JCM 11494 / NBRC 100937 / ID131577</strain>
    </source>
</reference>
<evidence type="ECO:0000259" key="3">
    <source>
        <dbReference type="Pfam" id="PF03330"/>
    </source>
</evidence>
<dbReference type="CDD" id="cd22268">
    <property type="entry name" value="DPBB_RlpA-like"/>
    <property type="match status" value="1"/>
</dbReference>
<dbReference type="PANTHER" id="PTHR34183">
    <property type="entry name" value="ENDOLYTIC PEPTIDOGLYCAN TRANSGLYCOSYLASE RLPA"/>
    <property type="match status" value="1"/>
</dbReference>
<dbReference type="EMBL" id="CP001854">
    <property type="protein sequence ID" value="ADB53097.1"/>
    <property type="molecule type" value="Genomic_DNA"/>
</dbReference>